<name>A0A232LPM2_9EURO</name>
<feature type="transmembrane region" description="Helical" evidence="5">
    <location>
        <begin position="47"/>
        <end position="71"/>
    </location>
</feature>
<evidence type="ECO:0000256" key="4">
    <source>
        <dbReference type="ARBA" id="ARBA00023136"/>
    </source>
</evidence>
<feature type="transmembrane region" description="Helical" evidence="5">
    <location>
        <begin position="486"/>
        <end position="505"/>
    </location>
</feature>
<dbReference type="PANTHER" id="PTHR43341:SF35">
    <property type="entry name" value="ACID TRANSPORTER, PUTATIVE-RELATED"/>
    <property type="match status" value="1"/>
</dbReference>
<dbReference type="Gene3D" id="1.20.1740.10">
    <property type="entry name" value="Amino acid/polyamine transporter I"/>
    <property type="match status" value="1"/>
</dbReference>
<feature type="domain" description="Amino acid permease/ SLC12A" evidence="6">
    <location>
        <begin position="15"/>
        <end position="403"/>
    </location>
</feature>
<dbReference type="Proteomes" id="UP000243515">
    <property type="component" value="Unassembled WGS sequence"/>
</dbReference>
<dbReference type="GO" id="GO:0015171">
    <property type="term" value="F:amino acid transmembrane transporter activity"/>
    <property type="evidence" value="ECO:0007669"/>
    <property type="project" value="TreeGrafter"/>
</dbReference>
<gene>
    <name evidence="7" type="ORF">Egran_06466</name>
</gene>
<feature type="transmembrane region" description="Helical" evidence="5">
    <location>
        <begin position="373"/>
        <end position="393"/>
    </location>
</feature>
<keyword evidence="4 5" id="KW-0472">Membrane</keyword>
<evidence type="ECO:0000256" key="5">
    <source>
        <dbReference type="SAM" id="Phobius"/>
    </source>
</evidence>
<evidence type="ECO:0000259" key="6">
    <source>
        <dbReference type="Pfam" id="PF00324"/>
    </source>
</evidence>
<keyword evidence="8" id="KW-1185">Reference proteome</keyword>
<keyword evidence="3 5" id="KW-1133">Transmembrane helix</keyword>
<organism evidence="7 8">
    <name type="scientific">Elaphomyces granulatus</name>
    <dbReference type="NCBI Taxonomy" id="519963"/>
    <lineage>
        <taxon>Eukaryota</taxon>
        <taxon>Fungi</taxon>
        <taxon>Dikarya</taxon>
        <taxon>Ascomycota</taxon>
        <taxon>Pezizomycotina</taxon>
        <taxon>Eurotiomycetes</taxon>
        <taxon>Eurotiomycetidae</taxon>
        <taxon>Eurotiales</taxon>
        <taxon>Elaphomycetaceae</taxon>
        <taxon>Elaphomyces</taxon>
    </lineage>
</organism>
<comment type="subcellular location">
    <subcellularLocation>
        <location evidence="1">Membrane</location>
        <topology evidence="1">Multi-pass membrane protein</topology>
    </subcellularLocation>
</comment>
<dbReference type="EMBL" id="NPHW01006478">
    <property type="protein sequence ID" value="OXV05767.1"/>
    <property type="molecule type" value="Genomic_DNA"/>
</dbReference>
<accession>A0A232LPM2</accession>
<feature type="transmembrane region" description="Helical" evidence="5">
    <location>
        <begin position="132"/>
        <end position="151"/>
    </location>
</feature>
<proteinExistence type="predicted"/>
<dbReference type="PANTHER" id="PTHR43341">
    <property type="entry name" value="AMINO ACID PERMEASE"/>
    <property type="match status" value="1"/>
</dbReference>
<comment type="caution">
    <text evidence="7">The sequence shown here is derived from an EMBL/GenBank/DDBJ whole genome shotgun (WGS) entry which is preliminary data.</text>
</comment>
<dbReference type="AlphaFoldDB" id="A0A232LPM2"/>
<evidence type="ECO:0000313" key="8">
    <source>
        <dbReference type="Proteomes" id="UP000243515"/>
    </source>
</evidence>
<feature type="transmembrane region" description="Helical" evidence="5">
    <location>
        <begin position="21"/>
        <end position="41"/>
    </location>
</feature>
<reference evidence="7 8" key="1">
    <citation type="journal article" date="2015" name="Environ. Microbiol.">
        <title>Metagenome sequence of Elaphomyces granulatus from sporocarp tissue reveals Ascomycota ectomycorrhizal fingerprints of genome expansion and a Proteobacteria-rich microbiome.</title>
        <authorList>
            <person name="Quandt C.A."/>
            <person name="Kohler A."/>
            <person name="Hesse C.N."/>
            <person name="Sharpton T.J."/>
            <person name="Martin F."/>
            <person name="Spatafora J.W."/>
        </authorList>
    </citation>
    <scope>NUCLEOTIDE SEQUENCE [LARGE SCALE GENOMIC DNA]</scope>
    <source>
        <strain evidence="7 8">OSC145934</strain>
    </source>
</reference>
<feature type="transmembrane region" description="Helical" evidence="5">
    <location>
        <begin position="83"/>
        <end position="107"/>
    </location>
</feature>
<feature type="transmembrane region" description="Helical" evidence="5">
    <location>
        <begin position="455"/>
        <end position="474"/>
    </location>
</feature>
<evidence type="ECO:0000256" key="3">
    <source>
        <dbReference type="ARBA" id="ARBA00022989"/>
    </source>
</evidence>
<keyword evidence="2 5" id="KW-0812">Transmembrane</keyword>
<evidence type="ECO:0000256" key="2">
    <source>
        <dbReference type="ARBA" id="ARBA00022692"/>
    </source>
</evidence>
<protein>
    <recommendedName>
        <fullName evidence="6">Amino acid permease/ SLC12A domain-containing protein</fullName>
    </recommendedName>
</protein>
<evidence type="ECO:0000256" key="1">
    <source>
        <dbReference type="ARBA" id="ARBA00004141"/>
    </source>
</evidence>
<feature type="transmembrane region" description="Helical" evidence="5">
    <location>
        <begin position="227"/>
        <end position="246"/>
    </location>
</feature>
<dbReference type="OrthoDB" id="3900342at2759"/>
<dbReference type="Pfam" id="PF00324">
    <property type="entry name" value="AA_permease"/>
    <property type="match status" value="1"/>
</dbReference>
<dbReference type="InterPro" id="IPR004841">
    <property type="entry name" value="AA-permease/SLC12A_dom"/>
</dbReference>
<dbReference type="GO" id="GO:0016020">
    <property type="term" value="C:membrane"/>
    <property type="evidence" value="ECO:0007669"/>
    <property type="project" value="UniProtKB-SubCell"/>
</dbReference>
<sequence length="566" mass="64028">MQPSNQLRPTLNERHVNMMSFSQCIGIGLFLQAGRVIYLAGPGLGTLAYFVTGTIMWSSAACLGEMAALFPVKGPIFEFPRRFLDDALGFCWIVLIAAELVAITHIFQFEYPEDLLREAGYPDTTLRSWPDVSPSVIVFLFLILMGLINLLPVRQFGQLEYIFGSLKIIFIVIMIVLNVVLHIVQPVYRGPFWTYNDPYSFTARNITLPNGHVVTGGPGRLGGMWEAMTTCLFGMIGFETVAITAAENRDLRTEETMKIATRKISLRIITLYTLATFAVGLNVPYTYPLIHDNSVISFGYGQNSVFVIATVLNRLSSWPYFINDFIVFTAFSAGANGLYNASRTLHALASIPDAWPDWEPIQAFRRRLERTRYGVPHAAALVSWLFGLLGFLADNPSSQVVSFLIGYFLRPHFWYSSKAASEGNDENVDNKDDPDIRKLYNRDHHQYPYKSHGQYLRACYALTGCSMFIFFNGWRTFVPPMNVADFLACYLPIVLFAAIFTLYKVKSGGFNPLNWQRRAINELQIPRPQIATSVPRRGRLALENTDNLFTLGNLKQLGRFIWVWLK</sequence>
<feature type="transmembrane region" description="Helical" evidence="5">
    <location>
        <begin position="163"/>
        <end position="184"/>
    </location>
</feature>
<feature type="transmembrane region" description="Helical" evidence="5">
    <location>
        <begin position="320"/>
        <end position="339"/>
    </location>
</feature>
<evidence type="ECO:0000313" key="7">
    <source>
        <dbReference type="EMBL" id="OXV05767.1"/>
    </source>
</evidence>
<dbReference type="InterPro" id="IPR050524">
    <property type="entry name" value="APC_YAT"/>
</dbReference>
<feature type="transmembrane region" description="Helical" evidence="5">
    <location>
        <begin position="266"/>
        <end position="287"/>
    </location>
</feature>